<dbReference type="InterPro" id="IPR036986">
    <property type="entry name" value="S4_RNA-bd_sf"/>
</dbReference>
<evidence type="ECO:0000256" key="6">
    <source>
        <dbReference type="ARBA" id="ARBA00022884"/>
    </source>
</evidence>
<dbReference type="FunFam" id="1.10.240.10:FF:000001">
    <property type="entry name" value="Tyrosine--tRNA ligase"/>
    <property type="match status" value="1"/>
</dbReference>
<feature type="binding site" evidence="11">
    <location>
        <position position="174"/>
    </location>
    <ligand>
        <name>L-tyrosine</name>
        <dbReference type="ChEBI" id="CHEBI:58315"/>
    </ligand>
</feature>
<dbReference type="InterPro" id="IPR024088">
    <property type="entry name" value="Tyr-tRNA-ligase_bac-type"/>
</dbReference>
<evidence type="ECO:0000256" key="8">
    <source>
        <dbReference type="ARBA" id="ARBA00023146"/>
    </source>
</evidence>
<feature type="binding site" evidence="11">
    <location>
        <position position="170"/>
    </location>
    <ligand>
        <name>L-tyrosine</name>
        <dbReference type="ChEBI" id="CHEBI:58315"/>
    </ligand>
</feature>
<dbReference type="Proteomes" id="UP000663720">
    <property type="component" value="Chromosome"/>
</dbReference>
<evidence type="ECO:0000256" key="1">
    <source>
        <dbReference type="ARBA" id="ARBA00004496"/>
    </source>
</evidence>
<comment type="catalytic activity">
    <reaction evidence="9 11">
        <text>tRNA(Tyr) + L-tyrosine + ATP = L-tyrosyl-tRNA(Tyr) + AMP + diphosphate + H(+)</text>
        <dbReference type="Rhea" id="RHEA:10220"/>
        <dbReference type="Rhea" id="RHEA-COMP:9706"/>
        <dbReference type="Rhea" id="RHEA-COMP:9707"/>
        <dbReference type="ChEBI" id="CHEBI:15378"/>
        <dbReference type="ChEBI" id="CHEBI:30616"/>
        <dbReference type="ChEBI" id="CHEBI:33019"/>
        <dbReference type="ChEBI" id="CHEBI:58315"/>
        <dbReference type="ChEBI" id="CHEBI:78442"/>
        <dbReference type="ChEBI" id="CHEBI:78536"/>
        <dbReference type="ChEBI" id="CHEBI:456215"/>
        <dbReference type="EC" id="6.1.1.1"/>
    </reaction>
</comment>
<dbReference type="EMBL" id="CP061799">
    <property type="protein sequence ID" value="QTA83421.1"/>
    <property type="molecule type" value="Genomic_DNA"/>
</dbReference>
<dbReference type="GO" id="GO:0004831">
    <property type="term" value="F:tyrosine-tRNA ligase activity"/>
    <property type="evidence" value="ECO:0007669"/>
    <property type="project" value="UniProtKB-UniRule"/>
</dbReference>
<dbReference type="PROSITE" id="PS50889">
    <property type="entry name" value="S4"/>
    <property type="match status" value="1"/>
</dbReference>
<keyword evidence="3 11" id="KW-0436">Ligase</keyword>
<comment type="subunit">
    <text evidence="11">Homodimer.</text>
</comment>
<dbReference type="SUPFAM" id="SSF52374">
    <property type="entry name" value="Nucleotidylyl transferase"/>
    <property type="match status" value="1"/>
</dbReference>
<dbReference type="InterPro" id="IPR024107">
    <property type="entry name" value="Tyr-tRNA-ligase_bac_1"/>
</dbReference>
<feature type="domain" description="Tyrosine--tRNA ligase SYY-like C-terminal" evidence="13">
    <location>
        <begin position="371"/>
        <end position="423"/>
    </location>
</feature>
<evidence type="ECO:0000256" key="7">
    <source>
        <dbReference type="ARBA" id="ARBA00022917"/>
    </source>
</evidence>
<keyword evidence="6 12" id="KW-0694">RNA-binding</keyword>
<keyword evidence="5 11" id="KW-0067">ATP-binding</keyword>
<sequence length="429" mass="48510">MKNVIDILQERGFIEQTTHDKELKEYIEKDKITCYIGFDPTASSLHVGSLVPIMSLAHMQRCGHRPIALVGGGTGLVGDPSGKTEMRKFLTSEIIEENVTGLKKQLSRFINFEDGQALLLNNADWLTKLEYIPLLRDIGRHFSVNRMIKAESYKMRLDSEEGLSFIEFNYMILQSYDFLELFDKYNCCLQMGGSDQWGNIVSGIELIRRMRQKTAFGITFPLITTSSGIKMGKTHQGAVWLDPERTSPYDYYQFWVNTDDRDVVRFLALFTFLPMDEINDVKKMEGADLNYAKSVLGFEATALVHGKEAALNAYKSAVSMFGMKSIPEKLLASSSIPREGTEESDLAVPSSFMNESQFLDKIPAFKLFNMVELANSGSAARRLIEQGGAYINNNRIISPDYMVSTEDIVETEIILRAGKKKYHKIIVKK</sequence>
<dbReference type="GO" id="GO:0005524">
    <property type="term" value="F:ATP binding"/>
    <property type="evidence" value="ECO:0007669"/>
    <property type="project" value="UniProtKB-UniRule"/>
</dbReference>
<dbReference type="EC" id="6.1.1.1" evidence="11"/>
<evidence type="ECO:0000256" key="9">
    <source>
        <dbReference type="ARBA" id="ARBA00048248"/>
    </source>
</evidence>
<dbReference type="GO" id="GO:0003723">
    <property type="term" value="F:RNA binding"/>
    <property type="evidence" value="ECO:0007669"/>
    <property type="project" value="UniProtKB-KW"/>
</dbReference>
<evidence type="ECO:0000256" key="10">
    <source>
        <dbReference type="ARBA" id="ARBA00060965"/>
    </source>
</evidence>
<evidence type="ECO:0000256" key="2">
    <source>
        <dbReference type="ARBA" id="ARBA00022490"/>
    </source>
</evidence>
<evidence type="ECO:0000256" key="5">
    <source>
        <dbReference type="ARBA" id="ARBA00022840"/>
    </source>
</evidence>
<dbReference type="PANTHER" id="PTHR11766">
    <property type="entry name" value="TYROSYL-TRNA SYNTHETASE"/>
    <property type="match status" value="1"/>
</dbReference>
<evidence type="ECO:0000256" key="4">
    <source>
        <dbReference type="ARBA" id="ARBA00022741"/>
    </source>
</evidence>
<comment type="subcellular location">
    <subcellularLocation>
        <location evidence="1 11">Cytoplasm</location>
    </subcellularLocation>
</comment>
<dbReference type="GO" id="GO:0005829">
    <property type="term" value="C:cytosol"/>
    <property type="evidence" value="ECO:0007669"/>
    <property type="project" value="TreeGrafter"/>
</dbReference>
<gene>
    <name evidence="11 14" type="primary">tyrS</name>
    <name evidence="14" type="ORF">dnl_58280</name>
</gene>
<dbReference type="NCBIfam" id="TIGR00234">
    <property type="entry name" value="tyrS"/>
    <property type="match status" value="1"/>
</dbReference>
<feature type="short sequence motif" description="'HIGH' region" evidence="11">
    <location>
        <begin position="40"/>
        <end position="49"/>
    </location>
</feature>
<dbReference type="CDD" id="cd00805">
    <property type="entry name" value="TyrRS_core"/>
    <property type="match status" value="1"/>
</dbReference>
<comment type="function">
    <text evidence="11">Catalyzes the attachment of tyrosine to tRNA(Tyr) in a two-step reaction: tyrosine is first activated by ATP to form Tyr-AMP and then transferred to the acceptor end of tRNA(Tyr).</text>
</comment>
<dbReference type="PANTHER" id="PTHR11766:SF0">
    <property type="entry name" value="TYROSINE--TRNA LIGASE, MITOCHONDRIAL"/>
    <property type="match status" value="1"/>
</dbReference>
<dbReference type="Gene3D" id="3.40.50.620">
    <property type="entry name" value="HUPs"/>
    <property type="match status" value="1"/>
</dbReference>
<evidence type="ECO:0000256" key="12">
    <source>
        <dbReference type="PROSITE-ProRule" id="PRU00182"/>
    </source>
</evidence>
<evidence type="ECO:0000313" key="14">
    <source>
        <dbReference type="EMBL" id="QTA83421.1"/>
    </source>
</evidence>
<dbReference type="RefSeq" id="WP_207689276.1">
    <property type="nucleotide sequence ID" value="NZ_CP061799.1"/>
</dbReference>
<feature type="binding site" evidence="11">
    <location>
        <position position="35"/>
    </location>
    <ligand>
        <name>L-tyrosine</name>
        <dbReference type="ChEBI" id="CHEBI:58315"/>
    </ligand>
</feature>
<dbReference type="PRINTS" id="PR01040">
    <property type="entry name" value="TRNASYNTHTYR"/>
</dbReference>
<dbReference type="InterPro" id="IPR014729">
    <property type="entry name" value="Rossmann-like_a/b/a_fold"/>
</dbReference>
<keyword evidence="15" id="KW-1185">Reference proteome</keyword>
<keyword evidence="2 11" id="KW-0963">Cytoplasm</keyword>
<dbReference type="InterPro" id="IPR002307">
    <property type="entry name" value="Tyr-tRNA-ligase"/>
</dbReference>
<dbReference type="InterPro" id="IPR054608">
    <property type="entry name" value="SYY-like_C"/>
</dbReference>
<proteinExistence type="inferred from homology"/>
<evidence type="ECO:0000256" key="11">
    <source>
        <dbReference type="HAMAP-Rule" id="MF_02006"/>
    </source>
</evidence>
<dbReference type="HAMAP" id="MF_02006">
    <property type="entry name" value="Tyr_tRNA_synth_type1"/>
    <property type="match status" value="1"/>
</dbReference>
<dbReference type="Gene3D" id="1.10.240.10">
    <property type="entry name" value="Tyrosyl-Transfer RNA Synthetase"/>
    <property type="match status" value="1"/>
</dbReference>
<reference evidence="14" key="1">
    <citation type="journal article" date="2021" name="Microb. Physiol.">
        <title>Proteogenomic Insights into the Physiology of Marine, Sulfate-Reducing, Filamentous Desulfonema limicola and Desulfonema magnum.</title>
        <authorList>
            <person name="Schnaars V."/>
            <person name="Wohlbrand L."/>
            <person name="Scheve S."/>
            <person name="Hinrichs C."/>
            <person name="Reinhardt R."/>
            <person name="Rabus R."/>
        </authorList>
    </citation>
    <scope>NUCLEOTIDE SEQUENCE</scope>
    <source>
        <strain evidence="14">5ac10</strain>
    </source>
</reference>
<dbReference type="Gene3D" id="3.10.290.10">
    <property type="entry name" value="RNA-binding S4 domain"/>
    <property type="match status" value="1"/>
</dbReference>
<comment type="similarity">
    <text evidence="10 11">Belongs to the class-I aminoacyl-tRNA synthetase family. TyrS type 1 subfamily.</text>
</comment>
<evidence type="ECO:0000256" key="3">
    <source>
        <dbReference type="ARBA" id="ARBA00022598"/>
    </source>
</evidence>
<dbReference type="GO" id="GO:0006437">
    <property type="term" value="P:tyrosyl-tRNA aminoacylation"/>
    <property type="evidence" value="ECO:0007669"/>
    <property type="project" value="UniProtKB-UniRule"/>
</dbReference>
<dbReference type="InterPro" id="IPR002305">
    <property type="entry name" value="aa-tRNA-synth_Ic"/>
</dbReference>
<keyword evidence="4 11" id="KW-0547">Nucleotide-binding</keyword>
<keyword evidence="8 11" id="KW-0030">Aminoacyl-tRNA synthetase</keyword>
<dbReference type="FunFam" id="3.40.50.620:FF:000008">
    <property type="entry name" value="Tyrosine--tRNA ligase"/>
    <property type="match status" value="1"/>
</dbReference>
<dbReference type="Pfam" id="PF22421">
    <property type="entry name" value="SYY_C-terminal"/>
    <property type="match status" value="1"/>
</dbReference>
<dbReference type="CDD" id="cd00165">
    <property type="entry name" value="S4"/>
    <property type="match status" value="1"/>
</dbReference>
<accession>A0A975BDM2</accession>
<feature type="short sequence motif" description="'KMSKS' region" evidence="11">
    <location>
        <begin position="230"/>
        <end position="234"/>
    </location>
</feature>
<name>A0A975BDM2_9BACT</name>
<dbReference type="GO" id="GO:0042803">
    <property type="term" value="F:protein homodimerization activity"/>
    <property type="evidence" value="ECO:0007669"/>
    <property type="project" value="UniProtKB-ARBA"/>
</dbReference>
<dbReference type="Pfam" id="PF00579">
    <property type="entry name" value="tRNA-synt_1b"/>
    <property type="match status" value="1"/>
</dbReference>
<feature type="binding site" evidence="11">
    <location>
        <position position="233"/>
    </location>
    <ligand>
        <name>ATP</name>
        <dbReference type="ChEBI" id="CHEBI:30616"/>
    </ligand>
</feature>
<protein>
    <recommendedName>
        <fullName evidence="11">Tyrosine--tRNA ligase</fullName>
        <ecNumber evidence="11">6.1.1.1</ecNumber>
    </recommendedName>
    <alternativeName>
        <fullName evidence="11">Tyrosyl-tRNA synthetase</fullName>
        <shortName evidence="11">TyrRS</shortName>
    </alternativeName>
</protein>
<evidence type="ECO:0000259" key="13">
    <source>
        <dbReference type="Pfam" id="PF22421"/>
    </source>
</evidence>
<evidence type="ECO:0000313" key="15">
    <source>
        <dbReference type="Proteomes" id="UP000663720"/>
    </source>
</evidence>
<dbReference type="SUPFAM" id="SSF55174">
    <property type="entry name" value="Alpha-L RNA-binding motif"/>
    <property type="match status" value="1"/>
</dbReference>
<organism evidence="14 15">
    <name type="scientific">Desulfonema limicola</name>
    <dbReference type="NCBI Taxonomy" id="45656"/>
    <lineage>
        <taxon>Bacteria</taxon>
        <taxon>Pseudomonadati</taxon>
        <taxon>Thermodesulfobacteriota</taxon>
        <taxon>Desulfobacteria</taxon>
        <taxon>Desulfobacterales</taxon>
        <taxon>Desulfococcaceae</taxon>
        <taxon>Desulfonema</taxon>
    </lineage>
</organism>
<dbReference type="KEGG" id="dli:dnl_58280"/>
<keyword evidence="7 11" id="KW-0648">Protein biosynthesis</keyword>
<dbReference type="AlphaFoldDB" id="A0A975BDM2"/>